<evidence type="ECO:0000259" key="2">
    <source>
        <dbReference type="Pfam" id="PF02698"/>
    </source>
</evidence>
<dbReference type="Proteomes" id="UP001204151">
    <property type="component" value="Unassembled WGS sequence"/>
</dbReference>
<dbReference type="Pfam" id="PF02698">
    <property type="entry name" value="DUF218"/>
    <property type="match status" value="1"/>
</dbReference>
<dbReference type="InterPro" id="IPR003848">
    <property type="entry name" value="DUF218"/>
</dbReference>
<dbReference type="InterPro" id="IPR014729">
    <property type="entry name" value="Rossmann-like_a/b/a_fold"/>
</dbReference>
<keyword evidence="1" id="KW-0812">Transmembrane</keyword>
<dbReference type="PANTHER" id="PTHR30336">
    <property type="entry name" value="INNER MEMBRANE PROTEIN, PROBABLE PERMEASE"/>
    <property type="match status" value="1"/>
</dbReference>
<organism evidence="3 4">
    <name type="scientific">Massilia pinisoli</name>
    <dbReference type="NCBI Taxonomy" id="1772194"/>
    <lineage>
        <taxon>Bacteria</taxon>
        <taxon>Pseudomonadati</taxon>
        <taxon>Pseudomonadota</taxon>
        <taxon>Betaproteobacteria</taxon>
        <taxon>Burkholderiales</taxon>
        <taxon>Oxalobacteraceae</taxon>
        <taxon>Telluria group</taxon>
        <taxon>Massilia</taxon>
    </lineage>
</organism>
<feature type="transmembrane region" description="Helical" evidence="1">
    <location>
        <begin position="12"/>
        <end position="35"/>
    </location>
</feature>
<gene>
    <name evidence="3" type="ORF">NX784_27270</name>
</gene>
<feature type="transmembrane region" description="Helical" evidence="1">
    <location>
        <begin position="44"/>
        <end position="66"/>
    </location>
</feature>
<reference evidence="3 4" key="1">
    <citation type="submission" date="2022-08" db="EMBL/GenBank/DDBJ databases">
        <title>Reclassification of Massilia species as members of the genera Telluria, Duganella, Pseudoduganella, Mokoshia gen. nov. and Zemynaea gen. nov. using orthogonal and non-orthogonal genome-based approaches.</title>
        <authorList>
            <person name="Bowman J.P."/>
        </authorList>
    </citation>
    <scope>NUCLEOTIDE SEQUENCE [LARGE SCALE GENOMIC DNA]</scope>
    <source>
        <strain evidence="3 4">JCM 31316</strain>
    </source>
</reference>
<accession>A0ABT1ZZD0</accession>
<keyword evidence="1" id="KW-0472">Membrane</keyword>
<comment type="caution">
    <text evidence="3">The sequence shown here is derived from an EMBL/GenBank/DDBJ whole genome shotgun (WGS) entry which is preliminary data.</text>
</comment>
<name>A0ABT1ZZD0_9BURK</name>
<evidence type="ECO:0000313" key="3">
    <source>
        <dbReference type="EMBL" id="MCS0585288.1"/>
    </source>
</evidence>
<proteinExistence type="predicted"/>
<evidence type="ECO:0000313" key="4">
    <source>
        <dbReference type="Proteomes" id="UP001204151"/>
    </source>
</evidence>
<dbReference type="Gene3D" id="3.40.50.620">
    <property type="entry name" value="HUPs"/>
    <property type="match status" value="1"/>
</dbReference>
<dbReference type="CDD" id="cd06259">
    <property type="entry name" value="YdcF-like"/>
    <property type="match status" value="1"/>
</dbReference>
<dbReference type="PANTHER" id="PTHR30336:SF4">
    <property type="entry name" value="ENVELOPE BIOGENESIS FACTOR ELYC"/>
    <property type="match status" value="1"/>
</dbReference>
<evidence type="ECO:0000256" key="1">
    <source>
        <dbReference type="SAM" id="Phobius"/>
    </source>
</evidence>
<dbReference type="InterPro" id="IPR051599">
    <property type="entry name" value="Cell_Envelope_Assoc"/>
</dbReference>
<feature type="domain" description="DUF218" evidence="2">
    <location>
        <begin position="85"/>
        <end position="254"/>
    </location>
</feature>
<sequence>MTLSPIIDLLNLIPRSLILPPASLFVVIAIGLALLRRRPRAGRIVAGTGLALLAFLSTPGGARLLVAPLERMTAPVQAPERAGAQAIVVLAAGRLRRAPEYDGRDIPDYVGLARLRYAAHLQRQTGLPILVSGGSGTSDTDPDARRTSEADSMAAALRDDFGVPVKWLEGSSRDTAENAAFSAAILRAEGVKRILLVTDAMHMPRASAVFARAGFDVVSAPTMFFGQQPLSTAAWIPSAEGMRRSWYASYELVGIVWYRLRAANGR</sequence>
<keyword evidence="1" id="KW-1133">Transmembrane helix</keyword>
<dbReference type="RefSeq" id="WP_258819813.1">
    <property type="nucleotide sequence ID" value="NZ_JANUGW010000031.1"/>
</dbReference>
<protein>
    <submittedName>
        <fullName evidence="3">YdcF family protein</fullName>
    </submittedName>
</protein>
<dbReference type="EMBL" id="JANUGW010000031">
    <property type="protein sequence ID" value="MCS0585288.1"/>
    <property type="molecule type" value="Genomic_DNA"/>
</dbReference>
<keyword evidence="4" id="KW-1185">Reference proteome</keyword>